<dbReference type="Pfam" id="PF05380">
    <property type="entry name" value="Peptidase_A17"/>
    <property type="match status" value="1"/>
</dbReference>
<evidence type="ECO:0000313" key="2">
    <source>
        <dbReference type="WBParaSite" id="HCON_00113190-00001"/>
    </source>
</evidence>
<dbReference type="OrthoDB" id="5866170at2759"/>
<proteinExistence type="predicted"/>
<sequence length="160" mass="18225">MILSPRKIEWTQELKLNASIVWNFHQEKLRIAIKTVDVEVYSKSTTLRALAYTYDPLGLLTPLLTNVKIFVQDLWAKQLAWDDPLDASVRQRWSELREELISPLPTVPRLVVSKKVTSDSFELCVFGDAFERAYACCAYVSSLQDTVCLVIASRYGEVAP</sequence>
<dbReference type="AlphaFoldDB" id="A0A7I4YNG3"/>
<dbReference type="PANTHER" id="PTHR47331">
    <property type="entry name" value="PHD-TYPE DOMAIN-CONTAINING PROTEIN"/>
    <property type="match status" value="1"/>
</dbReference>
<dbReference type="Proteomes" id="UP000025227">
    <property type="component" value="Unplaced"/>
</dbReference>
<accession>A0A7I4YNG3</accession>
<name>A0A7I4YNG3_HAECO</name>
<dbReference type="WBParaSite" id="HCON_00113190-00001">
    <property type="protein sequence ID" value="HCON_00113190-00001"/>
    <property type="gene ID" value="HCON_00113190"/>
</dbReference>
<dbReference type="OMA" id="PICERWN"/>
<dbReference type="InterPro" id="IPR008042">
    <property type="entry name" value="Retrotrans_Pao"/>
</dbReference>
<keyword evidence="1" id="KW-1185">Reference proteome</keyword>
<protein>
    <submittedName>
        <fullName evidence="2">Reverse transcriptase</fullName>
    </submittedName>
</protein>
<dbReference type="PANTHER" id="PTHR47331:SF1">
    <property type="entry name" value="GAG-LIKE PROTEIN"/>
    <property type="match status" value="1"/>
</dbReference>
<reference evidence="2" key="1">
    <citation type="submission" date="2020-12" db="UniProtKB">
        <authorList>
            <consortium name="WormBaseParasite"/>
        </authorList>
    </citation>
    <scope>IDENTIFICATION</scope>
    <source>
        <strain evidence="2">MHco3</strain>
    </source>
</reference>
<evidence type="ECO:0000313" key="1">
    <source>
        <dbReference type="Proteomes" id="UP000025227"/>
    </source>
</evidence>
<organism evidence="1 2">
    <name type="scientific">Haemonchus contortus</name>
    <name type="common">Barber pole worm</name>
    <dbReference type="NCBI Taxonomy" id="6289"/>
    <lineage>
        <taxon>Eukaryota</taxon>
        <taxon>Metazoa</taxon>
        <taxon>Ecdysozoa</taxon>
        <taxon>Nematoda</taxon>
        <taxon>Chromadorea</taxon>
        <taxon>Rhabditida</taxon>
        <taxon>Rhabditina</taxon>
        <taxon>Rhabditomorpha</taxon>
        <taxon>Strongyloidea</taxon>
        <taxon>Trichostrongylidae</taxon>
        <taxon>Haemonchus</taxon>
    </lineage>
</organism>